<dbReference type="EMBL" id="PDUD01000001">
    <property type="protein sequence ID" value="PHN08558.1"/>
    <property type="molecule type" value="Genomic_DNA"/>
</dbReference>
<dbReference type="NCBIfam" id="TIGR04183">
    <property type="entry name" value="Por_Secre_tail"/>
    <property type="match status" value="1"/>
</dbReference>
<accession>A0A2D0NJE5</accession>
<organism evidence="1 2">
    <name type="scientific">Flavilitoribacter nigricans (strain ATCC 23147 / DSM 23189 / NBRC 102662 / NCIMB 1420 / SS-2)</name>
    <name type="common">Lewinella nigricans</name>
    <dbReference type="NCBI Taxonomy" id="1122177"/>
    <lineage>
        <taxon>Bacteria</taxon>
        <taxon>Pseudomonadati</taxon>
        <taxon>Bacteroidota</taxon>
        <taxon>Saprospiria</taxon>
        <taxon>Saprospirales</taxon>
        <taxon>Lewinellaceae</taxon>
        <taxon>Flavilitoribacter</taxon>
    </lineage>
</organism>
<comment type="caution">
    <text evidence="1">The sequence shown here is derived from an EMBL/GenBank/DDBJ whole genome shotgun (WGS) entry which is preliminary data.</text>
</comment>
<evidence type="ECO:0000313" key="2">
    <source>
        <dbReference type="Proteomes" id="UP000223913"/>
    </source>
</evidence>
<reference evidence="1 2" key="1">
    <citation type="submission" date="2017-10" db="EMBL/GenBank/DDBJ databases">
        <title>The draft genome sequence of Lewinella nigricans NBRC 102662.</title>
        <authorList>
            <person name="Wang K."/>
        </authorList>
    </citation>
    <scope>NUCLEOTIDE SEQUENCE [LARGE SCALE GENOMIC DNA]</scope>
    <source>
        <strain evidence="1 2">NBRC 102662</strain>
    </source>
</reference>
<proteinExistence type="predicted"/>
<name>A0A2D0NJE5_FLAN2</name>
<protein>
    <recommendedName>
        <fullName evidence="3">DUF1501 domain-containing protein</fullName>
    </recommendedName>
</protein>
<gene>
    <name evidence="1" type="ORF">CRP01_01200</name>
</gene>
<dbReference type="AlphaFoldDB" id="A0A2D0NJE5"/>
<sequence length="520" mass="57085">MKRRQFLHKSSAVVSIPVLLNGLPLSAIGRNSFLPSFNDESDKVLVLVQMNGGNDGLNMVIPRDQYSELFKARSNVLIPENAIVPVTDKVGFHPMMTGLRSLYDEGQLGIVQSVGYPNQNRSHFRSSDIWFTGSPPDEFWTTGWMGRYLDSVVEGYPEGYPNDSNPDPFAITIGSIVSETCQGAAANYCLTITDPFSLSPLYEGSPTDVPGTPYGEELSFLRTTIAQTNAYGEVVTAAAEKATNLAAYPEDNGLAQQLKTVALLIAGGLKTNVYVVNIGGFDTHANQVMEGDKTNGEHAQLLRNLSEAIAAFQKDLSLLGIQERVAGMTFSEFGRQIASNDSFGTDHGTAAPLILFGSCVNPSIVGDNPDIPNNVSRGEGVPMQYDFRDVYGSILMDWFDVTQEDIQNMFYAGFSYIPLFNSCKPTSVQDELKAGEDLLLNNYPNPFPNWTNIRFESTGGHVRLSVFNAMGSELQVLVNKHLEAGEHQLSFNGSHLPAGNYYYRLQVPGRVKTRRMVKVR</sequence>
<dbReference type="RefSeq" id="WP_099148149.1">
    <property type="nucleotide sequence ID" value="NZ_PDUD01000001.1"/>
</dbReference>
<dbReference type="InterPro" id="IPR010869">
    <property type="entry name" value="DUF1501"/>
</dbReference>
<dbReference type="Pfam" id="PF07394">
    <property type="entry name" value="DUF1501"/>
    <property type="match status" value="1"/>
</dbReference>
<dbReference type="OrthoDB" id="9779968at2"/>
<evidence type="ECO:0008006" key="3">
    <source>
        <dbReference type="Google" id="ProtNLM"/>
    </source>
</evidence>
<keyword evidence="2" id="KW-1185">Reference proteome</keyword>
<dbReference type="Proteomes" id="UP000223913">
    <property type="component" value="Unassembled WGS sequence"/>
</dbReference>
<dbReference type="PANTHER" id="PTHR43737">
    <property type="entry name" value="BLL7424 PROTEIN"/>
    <property type="match status" value="1"/>
</dbReference>
<dbReference type="PANTHER" id="PTHR43737:SF1">
    <property type="entry name" value="DUF1501 DOMAIN-CONTAINING PROTEIN"/>
    <property type="match status" value="1"/>
</dbReference>
<dbReference type="InterPro" id="IPR026444">
    <property type="entry name" value="Secre_tail"/>
</dbReference>
<evidence type="ECO:0000313" key="1">
    <source>
        <dbReference type="EMBL" id="PHN08558.1"/>
    </source>
</evidence>